<dbReference type="EMBL" id="KR029601">
    <property type="protein sequence ID" value="AKH48162.1"/>
    <property type="molecule type" value="Genomic_DNA"/>
</dbReference>
<accession>A0A0F7L9W1</accession>
<organism evidence="1">
    <name type="scientific">uncultured marine virus</name>
    <dbReference type="NCBI Taxonomy" id="186617"/>
    <lineage>
        <taxon>Viruses</taxon>
        <taxon>environmental samples</taxon>
    </lineage>
</organism>
<name>A0A0F7L9W1_9VIRU</name>
<evidence type="ECO:0000313" key="1">
    <source>
        <dbReference type="EMBL" id="AKH48162.1"/>
    </source>
</evidence>
<reference evidence="1" key="1">
    <citation type="journal article" date="2015" name="Front. Microbiol.">
        <title>Combining genomic sequencing methods to explore viral diversity and reveal potential virus-host interactions.</title>
        <authorList>
            <person name="Chow C.E."/>
            <person name="Winget D.M."/>
            <person name="White R.A.III."/>
            <person name="Hallam S.J."/>
            <person name="Suttle C.A."/>
        </authorList>
    </citation>
    <scope>NUCLEOTIDE SEQUENCE</scope>
    <source>
        <strain evidence="1">Oxic1_6</strain>
    </source>
</reference>
<reference evidence="1" key="2">
    <citation type="submission" date="2015-03" db="EMBL/GenBank/DDBJ databases">
        <authorList>
            <person name="Chow C.-E.T."/>
            <person name="Winget D.M."/>
            <person name="White R.A.III."/>
            <person name="Hallam S.J."/>
            <person name="Suttle C.A."/>
        </authorList>
    </citation>
    <scope>NUCLEOTIDE SEQUENCE</scope>
    <source>
        <strain evidence="1">Oxic1_6</strain>
    </source>
</reference>
<sequence length="260" mass="26869">MMPFTGGGSSTPAPASTVIYSVDFSGEANHDFKTTAALSIGGVTWTAINGHKATYFSIDSGLLKIQPQSSTAWVTNAWTAPLIQAPWSALMAGAASGAYDPAKSYTWRAILSTGASPADGGLLVGMRTGTTVKRDITMEASGTSWRVNRGAVSYMDLGRSSTGVTGPMRTLAVVYAQGSFRTLASTSATHEGEAFGGVPILSGYGNIANNGYGMNYLQSGVFPLDLSSASALGYVGAWWFSGGTGPATVLISRLELHEVG</sequence>
<protein>
    <submittedName>
        <fullName evidence="1">Uncharacterized protein</fullName>
    </submittedName>
</protein>
<proteinExistence type="predicted"/>